<keyword evidence="4" id="KW-1185">Reference proteome</keyword>
<evidence type="ECO:0000313" key="4">
    <source>
        <dbReference type="Proteomes" id="UP000193529"/>
    </source>
</evidence>
<feature type="compositionally biased region" description="Pro residues" evidence="1">
    <location>
        <begin position="24"/>
        <end position="40"/>
    </location>
</feature>
<name>A0A1X1ZWU2_9MYCO</name>
<accession>A0A1X1ZWU2</accession>
<keyword evidence="2" id="KW-1133">Transmembrane helix</keyword>
<evidence type="ECO:0000256" key="1">
    <source>
        <dbReference type="SAM" id="MobiDB-lite"/>
    </source>
</evidence>
<sequence length="189" mass="19887">MAPNGPPDDFHNQQTQYRDYGGPPARPGGTPPNAPPPAGPPTEEAWPAESRDPFDEETEPTPWYRRPAGIIAGVLAVLVLIALIVYGLMELIGGDQGTGHTPSTSTTAPSTTSTTSTTVPPTTTTTAEPSTTTEAPTSSAAEPPAQQPTHQPTRQPTQQPPTHRHHLPQLPSVITIPEVPTVITLPPGR</sequence>
<comment type="caution">
    <text evidence="3">The sequence shown here is derived from an EMBL/GenBank/DDBJ whole genome shotgun (WGS) entry which is preliminary data.</text>
</comment>
<dbReference type="EMBL" id="LQPJ01000055">
    <property type="protein sequence ID" value="ORW28785.1"/>
    <property type="molecule type" value="Genomic_DNA"/>
</dbReference>
<feature type="region of interest" description="Disordered" evidence="1">
    <location>
        <begin position="98"/>
        <end position="189"/>
    </location>
</feature>
<gene>
    <name evidence="3" type="ORF">AWC19_26640</name>
</gene>
<dbReference type="AlphaFoldDB" id="A0A1X1ZWU2"/>
<dbReference type="Proteomes" id="UP000193529">
    <property type="component" value="Unassembled WGS sequence"/>
</dbReference>
<dbReference type="RefSeq" id="WP_085076856.1">
    <property type="nucleotide sequence ID" value="NZ_JACKRZ010000383.1"/>
</dbReference>
<evidence type="ECO:0000256" key="2">
    <source>
        <dbReference type="SAM" id="Phobius"/>
    </source>
</evidence>
<feature type="region of interest" description="Disordered" evidence="1">
    <location>
        <begin position="1"/>
        <end position="61"/>
    </location>
</feature>
<keyword evidence="2" id="KW-0472">Membrane</keyword>
<feature type="transmembrane region" description="Helical" evidence="2">
    <location>
        <begin position="68"/>
        <end position="89"/>
    </location>
</feature>
<keyword evidence="2" id="KW-0812">Transmembrane</keyword>
<reference evidence="3 4" key="1">
    <citation type="submission" date="2016-01" db="EMBL/GenBank/DDBJ databases">
        <title>The new phylogeny of the genus Mycobacterium.</title>
        <authorList>
            <person name="Tarcisio F."/>
            <person name="Conor M."/>
            <person name="Antonella G."/>
            <person name="Elisabetta G."/>
            <person name="Giulia F.S."/>
            <person name="Sara T."/>
            <person name="Anna F."/>
            <person name="Clotilde B."/>
            <person name="Roberto B."/>
            <person name="Veronica D.S."/>
            <person name="Fabio R."/>
            <person name="Monica P."/>
            <person name="Olivier J."/>
            <person name="Enrico T."/>
            <person name="Nicola S."/>
        </authorList>
    </citation>
    <scope>NUCLEOTIDE SEQUENCE [LARGE SCALE GENOMIC DNA]</scope>
    <source>
        <strain evidence="3 4">DSM 44572</strain>
    </source>
</reference>
<protein>
    <submittedName>
        <fullName evidence="3">Uncharacterized protein</fullName>
    </submittedName>
</protein>
<evidence type="ECO:0000313" key="3">
    <source>
        <dbReference type="EMBL" id="ORW28785.1"/>
    </source>
</evidence>
<organism evidence="3 4">
    <name type="scientific">Mycobacterium palustre</name>
    <dbReference type="NCBI Taxonomy" id="153971"/>
    <lineage>
        <taxon>Bacteria</taxon>
        <taxon>Bacillati</taxon>
        <taxon>Actinomycetota</taxon>
        <taxon>Actinomycetes</taxon>
        <taxon>Mycobacteriales</taxon>
        <taxon>Mycobacteriaceae</taxon>
        <taxon>Mycobacterium</taxon>
        <taxon>Mycobacterium simiae complex</taxon>
    </lineage>
</organism>
<proteinExistence type="predicted"/>
<dbReference type="STRING" id="153971.AWC19_26640"/>
<feature type="compositionally biased region" description="Low complexity" evidence="1">
    <location>
        <begin position="101"/>
        <end position="161"/>
    </location>
</feature>